<dbReference type="AlphaFoldDB" id="A0A6G7ZMS3"/>
<protein>
    <submittedName>
        <fullName evidence="1">DUF2336 domain-containing protein</fullName>
    </submittedName>
</protein>
<organism evidence="1 2">
    <name type="scientific">Sphingomonas sinipercae</name>
    <dbReference type="NCBI Taxonomy" id="2714944"/>
    <lineage>
        <taxon>Bacteria</taxon>
        <taxon>Pseudomonadati</taxon>
        <taxon>Pseudomonadota</taxon>
        <taxon>Alphaproteobacteria</taxon>
        <taxon>Sphingomonadales</taxon>
        <taxon>Sphingomonadaceae</taxon>
        <taxon>Sphingomonas</taxon>
    </lineage>
</organism>
<dbReference type="EMBL" id="CP049871">
    <property type="protein sequence ID" value="QIL02218.1"/>
    <property type="molecule type" value="Genomic_DNA"/>
</dbReference>
<dbReference type="RefSeq" id="WP_166093648.1">
    <property type="nucleotide sequence ID" value="NZ_CP049871.1"/>
</dbReference>
<gene>
    <name evidence="1" type="ORF">G7078_05065</name>
</gene>
<reference evidence="1 2" key="1">
    <citation type="submission" date="2020-03" db="EMBL/GenBank/DDBJ databases">
        <title>Sphingomonas sp. nov., isolated from fish.</title>
        <authorList>
            <person name="Hyun D.-W."/>
            <person name="Bae J.-W."/>
        </authorList>
    </citation>
    <scope>NUCLEOTIDE SEQUENCE [LARGE SCALE GENOMIC DNA]</scope>
    <source>
        <strain evidence="1 2">HDW15C</strain>
    </source>
</reference>
<keyword evidence="2" id="KW-1185">Reference proteome</keyword>
<accession>A0A6G7ZMS3</accession>
<dbReference type="Proteomes" id="UP000502502">
    <property type="component" value="Chromosome"/>
</dbReference>
<name>A0A6G7ZMS3_9SPHN</name>
<evidence type="ECO:0000313" key="1">
    <source>
        <dbReference type="EMBL" id="QIL02218.1"/>
    </source>
</evidence>
<proteinExistence type="predicted"/>
<sequence>MVPIEWPIAGRSDDRGQLAARRAGSDRLSVVRADFFLDSGQRLTEQERSLMTAMLGDLVQVIADEIAAELALDQDGDGDFALLEHLSATGLLDLPPLIAALLRRAEEQRVISVIRARQAGNGRRFLHRLVADADPDVAAAAMALVLARSRRRDRFDSPRIDLDDVPAEAVVTLVYRIAAAIGRRSGTPERSLTDAAAKILSGHDEGKRLEALNFGLVHALDRAGRLDEAAIAMAFDDGEAFIGVEALARAAGIEFETAWSLFVAGAPGLARLLRLSGVSRQAAAELLSGLGDFIPGGPGETIADFDSLSEEQVAGLRAWLRLHPAYRDAAIALKESDGHAPD</sequence>
<evidence type="ECO:0000313" key="2">
    <source>
        <dbReference type="Proteomes" id="UP000502502"/>
    </source>
</evidence>
<dbReference type="KEGG" id="ssin:G7078_05065"/>